<keyword evidence="4" id="KW-1185">Reference proteome</keyword>
<keyword evidence="1" id="KW-0472">Membrane</keyword>
<evidence type="ECO:0000256" key="2">
    <source>
        <dbReference type="SAM" id="SignalP"/>
    </source>
</evidence>
<proteinExistence type="predicted"/>
<keyword evidence="1" id="KW-0812">Transmembrane</keyword>
<gene>
    <name evidence="3" type="ORF">FRACYDRAFT_244904</name>
</gene>
<feature type="signal peptide" evidence="2">
    <location>
        <begin position="1"/>
        <end position="27"/>
    </location>
</feature>
<evidence type="ECO:0000313" key="4">
    <source>
        <dbReference type="Proteomes" id="UP000095751"/>
    </source>
</evidence>
<dbReference type="EMBL" id="KV784366">
    <property type="protein sequence ID" value="OEU11781.1"/>
    <property type="molecule type" value="Genomic_DNA"/>
</dbReference>
<evidence type="ECO:0000256" key="1">
    <source>
        <dbReference type="SAM" id="Phobius"/>
    </source>
</evidence>
<dbReference type="KEGG" id="fcy:FRACYDRAFT_244904"/>
<organism evidence="3 4">
    <name type="scientific">Fragilariopsis cylindrus CCMP1102</name>
    <dbReference type="NCBI Taxonomy" id="635003"/>
    <lineage>
        <taxon>Eukaryota</taxon>
        <taxon>Sar</taxon>
        <taxon>Stramenopiles</taxon>
        <taxon>Ochrophyta</taxon>
        <taxon>Bacillariophyta</taxon>
        <taxon>Bacillariophyceae</taxon>
        <taxon>Bacillariophycidae</taxon>
        <taxon>Bacillariales</taxon>
        <taxon>Bacillariaceae</taxon>
        <taxon>Fragilariopsis</taxon>
    </lineage>
</organism>
<dbReference type="Proteomes" id="UP000095751">
    <property type="component" value="Unassembled WGS sequence"/>
</dbReference>
<protein>
    <submittedName>
        <fullName evidence="3">Uncharacterized protein</fullName>
    </submittedName>
</protein>
<sequence length="323" mass="35280">MSCTALIIAACYTVLLLISNSVVRVIAEEAEDNIISKLENKVPGFGSPIPTIGSNVEGKSVFTNFANFNDDGQFFLKLTGLIQFEKSDAKPFVWSVLFWCGDLTFTGVPDEVSAATTTYGNGINDEGIGYVGHCVRGFLSDITNGGESGSQQSQVMINSKQKGAFTDTTSVAALYIPQTNVFEGTIHKNTDNHVFRFWDSGLSNSKIQFQGWEVHDEGLDTSTGSWSAVGDFEIISPIQASELLTIQKFDFTKDEFQNLYSKLHSINNNDDDNDENDSTTSTTNSKKQSTLSSAAFSTYCGIYRKLSTFVTISILVVLLLFGI</sequence>
<dbReference type="InParanoid" id="A0A1E7F0R1"/>
<keyword evidence="1" id="KW-1133">Transmembrane helix</keyword>
<feature type="transmembrane region" description="Helical" evidence="1">
    <location>
        <begin position="302"/>
        <end position="321"/>
    </location>
</feature>
<dbReference type="AlphaFoldDB" id="A0A1E7F0R1"/>
<keyword evidence="2" id="KW-0732">Signal</keyword>
<feature type="chain" id="PRO_5009192572" evidence="2">
    <location>
        <begin position="28"/>
        <end position="323"/>
    </location>
</feature>
<reference evidence="3 4" key="1">
    <citation type="submission" date="2016-09" db="EMBL/GenBank/DDBJ databases">
        <title>Extensive genetic diversity and differential bi-allelic expression allows diatom success in the polar Southern Ocean.</title>
        <authorList>
            <consortium name="DOE Joint Genome Institute"/>
            <person name="Mock T."/>
            <person name="Otillar R.P."/>
            <person name="Strauss J."/>
            <person name="Dupont C."/>
            <person name="Frickenhaus S."/>
            <person name="Maumus F."/>
            <person name="Mcmullan M."/>
            <person name="Sanges R."/>
            <person name="Schmutz J."/>
            <person name="Toseland A."/>
            <person name="Valas R."/>
            <person name="Veluchamy A."/>
            <person name="Ward B.J."/>
            <person name="Allen A."/>
            <person name="Barry K."/>
            <person name="Falciatore A."/>
            <person name="Ferrante M."/>
            <person name="Fortunato A.E."/>
            <person name="Gloeckner G."/>
            <person name="Gruber A."/>
            <person name="Hipkin R."/>
            <person name="Janech M."/>
            <person name="Kroth P."/>
            <person name="Leese F."/>
            <person name="Lindquist E."/>
            <person name="Lyon B.R."/>
            <person name="Martin J."/>
            <person name="Mayer C."/>
            <person name="Parker M."/>
            <person name="Quesneville H."/>
            <person name="Raymond J."/>
            <person name="Uhlig C."/>
            <person name="Valentin K.U."/>
            <person name="Worden A.Z."/>
            <person name="Armbrust E.V."/>
            <person name="Bowler C."/>
            <person name="Green B."/>
            <person name="Moulton V."/>
            <person name="Van Oosterhout C."/>
            <person name="Grigoriev I."/>
        </authorList>
    </citation>
    <scope>NUCLEOTIDE SEQUENCE [LARGE SCALE GENOMIC DNA]</scope>
    <source>
        <strain evidence="3 4">CCMP1102</strain>
    </source>
</reference>
<evidence type="ECO:0000313" key="3">
    <source>
        <dbReference type="EMBL" id="OEU11781.1"/>
    </source>
</evidence>
<accession>A0A1E7F0R1</accession>
<name>A0A1E7F0R1_9STRA</name>